<dbReference type="PANTHER" id="PTHR33164">
    <property type="entry name" value="TRANSCRIPTIONAL REGULATOR, MARR FAMILY"/>
    <property type="match status" value="1"/>
</dbReference>
<proteinExistence type="predicted"/>
<sequence length="212" mass="23270">MTSLADTSKAPVPLTVSRPELLEDGSDRSFRQLVHALFGFLSRHEAVRAGHAARIGLAGIEYSVLISIGHLEAEERSVSVNRLATHLHLSGPFITTVTNKLERLGLVSKEPDAEDRRRVKLRITAEGWRRLSELAPVQRQVNDVQFGPLSTDEFRLLNDIMARLIDSSERALKLQAFLADPPEAAPPAPLPAAAAGKAKDKDKPPRLSRRPA</sequence>
<dbReference type="Proteomes" id="UP000269692">
    <property type="component" value="Unassembled WGS sequence"/>
</dbReference>
<protein>
    <submittedName>
        <fullName evidence="3">MarR family transcriptional regulator</fullName>
    </submittedName>
</protein>
<name>A0A3L7AM35_9HYPH</name>
<dbReference type="InterPro" id="IPR036390">
    <property type="entry name" value="WH_DNA-bd_sf"/>
</dbReference>
<reference evidence="3 4" key="1">
    <citation type="submission" date="2018-10" db="EMBL/GenBank/DDBJ databases">
        <title>Xanthobacter tagetidis genome sequencing and assembly.</title>
        <authorList>
            <person name="Maclea K.S."/>
            <person name="Goen A.E."/>
            <person name="Fatima S.A."/>
        </authorList>
    </citation>
    <scope>NUCLEOTIDE SEQUENCE [LARGE SCALE GENOMIC DNA]</scope>
    <source>
        <strain evidence="3 4">ATCC 700314</strain>
    </source>
</reference>
<accession>A0A3L7AM35</accession>
<evidence type="ECO:0000313" key="4">
    <source>
        <dbReference type="Proteomes" id="UP000269692"/>
    </source>
</evidence>
<dbReference type="AlphaFoldDB" id="A0A3L7AM35"/>
<dbReference type="Gene3D" id="1.10.10.10">
    <property type="entry name" value="Winged helix-like DNA-binding domain superfamily/Winged helix DNA-binding domain"/>
    <property type="match status" value="1"/>
</dbReference>
<comment type="caution">
    <text evidence="3">The sequence shown here is derived from an EMBL/GenBank/DDBJ whole genome shotgun (WGS) entry which is preliminary data.</text>
</comment>
<dbReference type="InterPro" id="IPR039422">
    <property type="entry name" value="MarR/SlyA-like"/>
</dbReference>
<keyword evidence="4" id="KW-1185">Reference proteome</keyword>
<evidence type="ECO:0000256" key="1">
    <source>
        <dbReference type="SAM" id="MobiDB-lite"/>
    </source>
</evidence>
<dbReference type="SMART" id="SM00347">
    <property type="entry name" value="HTH_MARR"/>
    <property type="match status" value="1"/>
</dbReference>
<dbReference type="SUPFAM" id="SSF46785">
    <property type="entry name" value="Winged helix' DNA-binding domain"/>
    <property type="match status" value="1"/>
</dbReference>
<dbReference type="Pfam" id="PF12802">
    <property type="entry name" value="MarR_2"/>
    <property type="match status" value="1"/>
</dbReference>
<dbReference type="GO" id="GO:0003700">
    <property type="term" value="F:DNA-binding transcription factor activity"/>
    <property type="evidence" value="ECO:0007669"/>
    <property type="project" value="InterPro"/>
</dbReference>
<feature type="domain" description="HTH marR-type" evidence="2">
    <location>
        <begin position="30"/>
        <end position="166"/>
    </location>
</feature>
<organism evidence="3 4">
    <name type="scientific">Xanthobacter tagetidis</name>
    <dbReference type="NCBI Taxonomy" id="60216"/>
    <lineage>
        <taxon>Bacteria</taxon>
        <taxon>Pseudomonadati</taxon>
        <taxon>Pseudomonadota</taxon>
        <taxon>Alphaproteobacteria</taxon>
        <taxon>Hyphomicrobiales</taxon>
        <taxon>Xanthobacteraceae</taxon>
        <taxon>Xanthobacter</taxon>
    </lineage>
</organism>
<feature type="region of interest" description="Disordered" evidence="1">
    <location>
        <begin position="181"/>
        <end position="212"/>
    </location>
</feature>
<evidence type="ECO:0000259" key="2">
    <source>
        <dbReference type="PROSITE" id="PS50995"/>
    </source>
</evidence>
<dbReference type="PROSITE" id="PS50995">
    <property type="entry name" value="HTH_MARR_2"/>
    <property type="match status" value="1"/>
</dbReference>
<evidence type="ECO:0000313" key="3">
    <source>
        <dbReference type="EMBL" id="RLP81124.1"/>
    </source>
</evidence>
<dbReference type="OrthoDB" id="8255121at2"/>
<gene>
    <name evidence="3" type="ORF">D9R14_03785</name>
</gene>
<dbReference type="PRINTS" id="PR00598">
    <property type="entry name" value="HTHMARR"/>
</dbReference>
<dbReference type="InterPro" id="IPR036388">
    <property type="entry name" value="WH-like_DNA-bd_sf"/>
</dbReference>
<dbReference type="PANTHER" id="PTHR33164:SF43">
    <property type="entry name" value="HTH-TYPE TRANSCRIPTIONAL REPRESSOR YETL"/>
    <property type="match status" value="1"/>
</dbReference>
<dbReference type="GO" id="GO:0006950">
    <property type="term" value="P:response to stress"/>
    <property type="evidence" value="ECO:0007669"/>
    <property type="project" value="TreeGrafter"/>
</dbReference>
<dbReference type="InterPro" id="IPR000835">
    <property type="entry name" value="HTH_MarR-typ"/>
</dbReference>
<dbReference type="EMBL" id="RCTF01000002">
    <property type="protein sequence ID" value="RLP81124.1"/>
    <property type="molecule type" value="Genomic_DNA"/>
</dbReference>